<sequence length="111" mass="12836">MQDGRFDLDSSSAKDFMSFLFEKKKINKIKIIGKSMEPTIMKGEVVRFENDISNLKVGDIVLFFNKDHLTTHRICEIILNYNTKYYITRGDSENSGVEKIKEEIILGKVLL</sequence>
<dbReference type="SUPFAM" id="SSF51306">
    <property type="entry name" value="LexA/Signal peptidase"/>
    <property type="match status" value="1"/>
</dbReference>
<comment type="caution">
    <text evidence="8">The sequence shown here is derived from an EMBL/GenBank/DDBJ whole genome shotgun (WGS) entry which is preliminary data.</text>
</comment>
<protein>
    <recommendedName>
        <fullName evidence="6">Signal peptidase I</fullName>
        <ecNumber evidence="6">3.4.21.89</ecNumber>
    </recommendedName>
</protein>
<evidence type="ECO:0000313" key="9">
    <source>
        <dbReference type="Proteomes" id="UP000216411"/>
    </source>
</evidence>
<accession>A0A371JDQ8</accession>
<evidence type="ECO:0000256" key="1">
    <source>
        <dbReference type="ARBA" id="ARBA00004370"/>
    </source>
</evidence>
<gene>
    <name evidence="8" type="ORF">CG710_012135</name>
</gene>
<keyword evidence="4" id="KW-1133">Transmembrane helix</keyword>
<dbReference type="EMBL" id="NOKA02000025">
    <property type="protein sequence ID" value="RDY30911.1"/>
    <property type="molecule type" value="Genomic_DNA"/>
</dbReference>
<dbReference type="GO" id="GO:0016020">
    <property type="term" value="C:membrane"/>
    <property type="evidence" value="ECO:0007669"/>
    <property type="project" value="UniProtKB-SubCell"/>
</dbReference>
<keyword evidence="9" id="KW-1185">Reference proteome</keyword>
<dbReference type="GO" id="GO:0009003">
    <property type="term" value="F:signal peptidase activity"/>
    <property type="evidence" value="ECO:0007669"/>
    <property type="project" value="UniProtKB-EC"/>
</dbReference>
<name>A0A371JDQ8_9FIRM</name>
<dbReference type="EC" id="3.4.21.89" evidence="6"/>
<organism evidence="8 9">
    <name type="scientific">Lachnotalea glycerini</name>
    <dbReference type="NCBI Taxonomy" id="1763509"/>
    <lineage>
        <taxon>Bacteria</taxon>
        <taxon>Bacillati</taxon>
        <taxon>Bacillota</taxon>
        <taxon>Clostridia</taxon>
        <taxon>Lachnospirales</taxon>
        <taxon>Lachnospiraceae</taxon>
        <taxon>Lachnotalea</taxon>
    </lineage>
</organism>
<comment type="subcellular location">
    <subcellularLocation>
        <location evidence="1">Membrane</location>
    </subcellularLocation>
</comment>
<dbReference type="OrthoDB" id="1766940at2"/>
<evidence type="ECO:0000256" key="2">
    <source>
        <dbReference type="ARBA" id="ARBA00022670"/>
    </source>
</evidence>
<evidence type="ECO:0000256" key="4">
    <source>
        <dbReference type="ARBA" id="ARBA00022989"/>
    </source>
</evidence>
<keyword evidence="5" id="KW-0472">Membrane</keyword>
<dbReference type="Pfam" id="PF00717">
    <property type="entry name" value="Peptidase_S24"/>
    <property type="match status" value="1"/>
</dbReference>
<dbReference type="AlphaFoldDB" id="A0A371JDQ8"/>
<feature type="domain" description="Peptidase S24/S26A/S26B/S26C" evidence="7">
    <location>
        <begin position="20"/>
        <end position="76"/>
    </location>
</feature>
<dbReference type="InterPro" id="IPR001733">
    <property type="entry name" value="Peptidase_S26B"/>
</dbReference>
<evidence type="ECO:0000256" key="6">
    <source>
        <dbReference type="NCBIfam" id="TIGR02228"/>
    </source>
</evidence>
<dbReference type="GO" id="GO:0006465">
    <property type="term" value="P:signal peptide processing"/>
    <property type="evidence" value="ECO:0007669"/>
    <property type="project" value="UniProtKB-UniRule"/>
</dbReference>
<dbReference type="CDD" id="cd06462">
    <property type="entry name" value="Peptidase_S24_S26"/>
    <property type="match status" value="1"/>
</dbReference>
<dbReference type="NCBIfam" id="TIGR02228">
    <property type="entry name" value="sigpep_I_arch"/>
    <property type="match status" value="1"/>
</dbReference>
<dbReference type="Gene3D" id="2.10.109.10">
    <property type="entry name" value="Umud Fragment, subunit A"/>
    <property type="match status" value="1"/>
</dbReference>
<reference evidence="8 9" key="1">
    <citation type="journal article" date="2017" name="Genome Announc.">
        <title>Draft Genome Sequence of a Sporulating and Motile Strain of Lachnotalea glycerini Isolated from Water in Quebec City, Canada.</title>
        <authorList>
            <person name="Maheux A.F."/>
            <person name="Boudreau D.K."/>
            <person name="Berube E."/>
            <person name="Boissinot M."/>
            <person name="Raymond F."/>
            <person name="Brodeur S."/>
            <person name="Corbeil J."/>
            <person name="Isabel S."/>
            <person name="Omar R.F."/>
            <person name="Bergeron M.G."/>
        </authorList>
    </citation>
    <scope>NUCLEOTIDE SEQUENCE [LARGE SCALE GENOMIC DNA]</scope>
    <source>
        <strain evidence="8 9">CCRI-19302</strain>
    </source>
</reference>
<dbReference type="GO" id="GO:0004252">
    <property type="term" value="F:serine-type endopeptidase activity"/>
    <property type="evidence" value="ECO:0007669"/>
    <property type="project" value="UniProtKB-UniRule"/>
</dbReference>
<keyword evidence="2" id="KW-0645">Protease</keyword>
<keyword evidence="3" id="KW-0812">Transmembrane</keyword>
<evidence type="ECO:0000256" key="5">
    <source>
        <dbReference type="ARBA" id="ARBA00023136"/>
    </source>
</evidence>
<dbReference type="Proteomes" id="UP000216411">
    <property type="component" value="Unassembled WGS sequence"/>
</dbReference>
<dbReference type="RefSeq" id="WP_094379189.1">
    <property type="nucleotide sequence ID" value="NZ_NOKA02000025.1"/>
</dbReference>
<dbReference type="InterPro" id="IPR036286">
    <property type="entry name" value="LexA/Signal_pep-like_sf"/>
</dbReference>
<evidence type="ECO:0000313" key="8">
    <source>
        <dbReference type="EMBL" id="RDY30911.1"/>
    </source>
</evidence>
<dbReference type="InterPro" id="IPR015927">
    <property type="entry name" value="Peptidase_S24_S26A/B/C"/>
</dbReference>
<evidence type="ECO:0000256" key="3">
    <source>
        <dbReference type="ARBA" id="ARBA00022692"/>
    </source>
</evidence>
<keyword evidence="8" id="KW-0378">Hydrolase</keyword>
<evidence type="ECO:0000259" key="7">
    <source>
        <dbReference type="Pfam" id="PF00717"/>
    </source>
</evidence>
<proteinExistence type="predicted"/>